<proteinExistence type="predicted"/>
<dbReference type="Pfam" id="PF00069">
    <property type="entry name" value="Pkinase"/>
    <property type="match status" value="1"/>
</dbReference>
<feature type="domain" description="Protein kinase" evidence="1">
    <location>
        <begin position="1"/>
        <end position="158"/>
    </location>
</feature>
<accession>A0A0C9WYT2</accession>
<dbReference type="GO" id="GO:0044773">
    <property type="term" value="P:mitotic DNA damage checkpoint signaling"/>
    <property type="evidence" value="ECO:0007669"/>
    <property type="project" value="TreeGrafter"/>
</dbReference>
<dbReference type="STRING" id="1095629.A0A0C9WYT2"/>
<dbReference type="Proteomes" id="UP000054477">
    <property type="component" value="Unassembled WGS sequence"/>
</dbReference>
<sequence>LGDEALIKDISPQLLDAIDYCHALGIYHRELKTENVLCFDDGLRLAITDFGLVATEKVSGECHNGSVYHMSPGSCFPFISFFRMRSLMFNDTCSLGIILLNLATGRNPWKSAAADDPTFQTFLRDPLNFLRSALPISSEVNDILSLFMRKNPFCCFFR</sequence>
<dbReference type="SUPFAM" id="SSF56112">
    <property type="entry name" value="Protein kinase-like (PK-like)"/>
    <property type="match status" value="1"/>
</dbReference>
<dbReference type="GO" id="GO:0004674">
    <property type="term" value="F:protein serine/threonine kinase activity"/>
    <property type="evidence" value="ECO:0007669"/>
    <property type="project" value="TreeGrafter"/>
</dbReference>
<dbReference type="InterPro" id="IPR011009">
    <property type="entry name" value="Kinase-like_dom_sf"/>
</dbReference>
<evidence type="ECO:0000313" key="3">
    <source>
        <dbReference type="Proteomes" id="UP000054477"/>
    </source>
</evidence>
<dbReference type="PANTHER" id="PTHR44167:SF24">
    <property type="entry name" value="SERINE_THREONINE-PROTEIN KINASE CHK2"/>
    <property type="match status" value="1"/>
</dbReference>
<gene>
    <name evidence="2" type="ORF">K443DRAFT_92089</name>
</gene>
<dbReference type="InterPro" id="IPR000719">
    <property type="entry name" value="Prot_kinase_dom"/>
</dbReference>
<dbReference type="PANTHER" id="PTHR44167">
    <property type="entry name" value="OVARIAN-SPECIFIC SERINE/THREONINE-PROTEIN KINASE LOK-RELATED"/>
    <property type="match status" value="1"/>
</dbReference>
<evidence type="ECO:0000259" key="1">
    <source>
        <dbReference type="PROSITE" id="PS50011"/>
    </source>
</evidence>
<protein>
    <recommendedName>
        <fullName evidence="1">Protein kinase domain-containing protein</fullName>
    </recommendedName>
</protein>
<feature type="non-terminal residue" evidence="2">
    <location>
        <position position="158"/>
    </location>
</feature>
<reference evidence="2 3" key="1">
    <citation type="submission" date="2014-04" db="EMBL/GenBank/DDBJ databases">
        <authorList>
            <consortium name="DOE Joint Genome Institute"/>
            <person name="Kuo A."/>
            <person name="Kohler A."/>
            <person name="Nagy L.G."/>
            <person name="Floudas D."/>
            <person name="Copeland A."/>
            <person name="Barry K.W."/>
            <person name="Cichocki N."/>
            <person name="Veneault-Fourrey C."/>
            <person name="LaButti K."/>
            <person name="Lindquist E.A."/>
            <person name="Lipzen A."/>
            <person name="Lundell T."/>
            <person name="Morin E."/>
            <person name="Murat C."/>
            <person name="Sun H."/>
            <person name="Tunlid A."/>
            <person name="Henrissat B."/>
            <person name="Grigoriev I.V."/>
            <person name="Hibbett D.S."/>
            <person name="Martin F."/>
            <person name="Nordberg H.P."/>
            <person name="Cantor M.N."/>
            <person name="Hua S.X."/>
        </authorList>
    </citation>
    <scope>NUCLEOTIDE SEQUENCE [LARGE SCALE GENOMIC DNA]</scope>
    <source>
        <strain evidence="2 3">LaAM-08-1</strain>
    </source>
</reference>
<dbReference type="OrthoDB" id="541276at2759"/>
<dbReference type="EMBL" id="KN838564">
    <property type="protein sequence ID" value="KIK04955.1"/>
    <property type="molecule type" value="Genomic_DNA"/>
</dbReference>
<dbReference type="AlphaFoldDB" id="A0A0C9WYT2"/>
<dbReference type="HOGENOM" id="CLU_1673431_0_0_1"/>
<dbReference type="GO" id="GO:0005524">
    <property type="term" value="F:ATP binding"/>
    <property type="evidence" value="ECO:0007669"/>
    <property type="project" value="InterPro"/>
</dbReference>
<dbReference type="GO" id="GO:0005634">
    <property type="term" value="C:nucleus"/>
    <property type="evidence" value="ECO:0007669"/>
    <property type="project" value="TreeGrafter"/>
</dbReference>
<dbReference type="GO" id="GO:0005737">
    <property type="term" value="C:cytoplasm"/>
    <property type="evidence" value="ECO:0007669"/>
    <property type="project" value="TreeGrafter"/>
</dbReference>
<name>A0A0C9WYT2_9AGAR</name>
<evidence type="ECO:0000313" key="2">
    <source>
        <dbReference type="EMBL" id="KIK04955.1"/>
    </source>
</evidence>
<reference evidence="3" key="2">
    <citation type="submission" date="2015-01" db="EMBL/GenBank/DDBJ databases">
        <title>Evolutionary Origins and Diversification of the Mycorrhizal Mutualists.</title>
        <authorList>
            <consortium name="DOE Joint Genome Institute"/>
            <consortium name="Mycorrhizal Genomics Consortium"/>
            <person name="Kohler A."/>
            <person name="Kuo A."/>
            <person name="Nagy L.G."/>
            <person name="Floudas D."/>
            <person name="Copeland A."/>
            <person name="Barry K.W."/>
            <person name="Cichocki N."/>
            <person name="Veneault-Fourrey C."/>
            <person name="LaButti K."/>
            <person name="Lindquist E.A."/>
            <person name="Lipzen A."/>
            <person name="Lundell T."/>
            <person name="Morin E."/>
            <person name="Murat C."/>
            <person name="Riley R."/>
            <person name="Ohm R."/>
            <person name="Sun H."/>
            <person name="Tunlid A."/>
            <person name="Henrissat B."/>
            <person name="Grigoriev I.V."/>
            <person name="Hibbett D.S."/>
            <person name="Martin F."/>
        </authorList>
    </citation>
    <scope>NUCLEOTIDE SEQUENCE [LARGE SCALE GENOMIC DNA]</scope>
    <source>
        <strain evidence="3">LaAM-08-1</strain>
    </source>
</reference>
<dbReference type="Gene3D" id="1.10.510.10">
    <property type="entry name" value="Transferase(Phosphotransferase) domain 1"/>
    <property type="match status" value="1"/>
</dbReference>
<organism evidence="2 3">
    <name type="scientific">Laccaria amethystina LaAM-08-1</name>
    <dbReference type="NCBI Taxonomy" id="1095629"/>
    <lineage>
        <taxon>Eukaryota</taxon>
        <taxon>Fungi</taxon>
        <taxon>Dikarya</taxon>
        <taxon>Basidiomycota</taxon>
        <taxon>Agaricomycotina</taxon>
        <taxon>Agaricomycetes</taxon>
        <taxon>Agaricomycetidae</taxon>
        <taxon>Agaricales</taxon>
        <taxon>Agaricineae</taxon>
        <taxon>Hydnangiaceae</taxon>
        <taxon>Laccaria</taxon>
    </lineage>
</organism>
<dbReference type="PROSITE" id="PS50011">
    <property type="entry name" value="PROTEIN_KINASE_DOM"/>
    <property type="match status" value="1"/>
</dbReference>
<keyword evidence="3" id="KW-1185">Reference proteome</keyword>